<protein>
    <submittedName>
        <fullName evidence="2">Uncharacterized protein</fullName>
    </submittedName>
</protein>
<evidence type="ECO:0000313" key="3">
    <source>
        <dbReference type="Proteomes" id="UP001230220"/>
    </source>
</evidence>
<name>A0ABU0DXV0_9FIRM</name>
<evidence type="ECO:0000256" key="1">
    <source>
        <dbReference type="SAM" id="Phobius"/>
    </source>
</evidence>
<proteinExistence type="predicted"/>
<dbReference type="EMBL" id="JAUSUR010000001">
    <property type="protein sequence ID" value="MDQ0359454.1"/>
    <property type="molecule type" value="Genomic_DNA"/>
</dbReference>
<keyword evidence="1" id="KW-0472">Membrane</keyword>
<feature type="transmembrane region" description="Helical" evidence="1">
    <location>
        <begin position="54"/>
        <end position="76"/>
    </location>
</feature>
<keyword evidence="1" id="KW-1133">Transmembrane helix</keyword>
<gene>
    <name evidence="2" type="ORF">J2S15_000185</name>
</gene>
<reference evidence="2 3" key="1">
    <citation type="submission" date="2023-07" db="EMBL/GenBank/DDBJ databases">
        <title>Genomic Encyclopedia of Type Strains, Phase IV (KMG-IV): sequencing the most valuable type-strain genomes for metagenomic binning, comparative biology and taxonomic classification.</title>
        <authorList>
            <person name="Goeker M."/>
        </authorList>
    </citation>
    <scope>NUCLEOTIDE SEQUENCE [LARGE SCALE GENOMIC DNA]</scope>
    <source>
        <strain evidence="2 3">DSM 16784</strain>
    </source>
</reference>
<evidence type="ECO:0000313" key="2">
    <source>
        <dbReference type="EMBL" id="MDQ0359454.1"/>
    </source>
</evidence>
<dbReference type="Proteomes" id="UP001230220">
    <property type="component" value="Unassembled WGS sequence"/>
</dbReference>
<sequence>MNRDELKRENRKLRKEVKDKKSNNDFEFKLSNEEKSVKIEIKNESKSFYKKDTFWLSVTNIILSIVIAGITIFSAITRDIRERKSKSYIYH</sequence>
<dbReference type="RefSeq" id="WP_307404572.1">
    <property type="nucleotide sequence ID" value="NZ_JAUSUR010000001.1"/>
</dbReference>
<keyword evidence="3" id="KW-1185">Reference proteome</keyword>
<comment type="caution">
    <text evidence="2">The sequence shown here is derived from an EMBL/GenBank/DDBJ whole genome shotgun (WGS) entry which is preliminary data.</text>
</comment>
<organism evidence="2 3">
    <name type="scientific">Breznakia pachnodae</name>
    <dbReference type="NCBI Taxonomy" id="265178"/>
    <lineage>
        <taxon>Bacteria</taxon>
        <taxon>Bacillati</taxon>
        <taxon>Bacillota</taxon>
        <taxon>Erysipelotrichia</taxon>
        <taxon>Erysipelotrichales</taxon>
        <taxon>Erysipelotrichaceae</taxon>
        <taxon>Breznakia</taxon>
    </lineage>
</organism>
<keyword evidence="1" id="KW-0812">Transmembrane</keyword>
<accession>A0ABU0DXV0</accession>